<keyword evidence="2" id="KW-1185">Reference proteome</keyword>
<protein>
    <submittedName>
        <fullName evidence="1">Uncharacterized protein</fullName>
    </submittedName>
</protein>
<organism evidence="1 2">
    <name type="scientific">Spirosoma montaniterrae</name>
    <dbReference type="NCBI Taxonomy" id="1178516"/>
    <lineage>
        <taxon>Bacteria</taxon>
        <taxon>Pseudomonadati</taxon>
        <taxon>Bacteroidota</taxon>
        <taxon>Cytophagia</taxon>
        <taxon>Cytophagales</taxon>
        <taxon>Cytophagaceae</taxon>
        <taxon>Spirosoma</taxon>
    </lineage>
</organism>
<dbReference type="KEGG" id="smon:AWR27_23375"/>
<evidence type="ECO:0000313" key="1">
    <source>
        <dbReference type="EMBL" id="AQG81978.1"/>
    </source>
</evidence>
<dbReference type="OrthoDB" id="9182769at2"/>
<evidence type="ECO:0000313" key="2">
    <source>
        <dbReference type="Proteomes" id="UP000187941"/>
    </source>
</evidence>
<proteinExistence type="predicted"/>
<dbReference type="STRING" id="1178516.AWR27_23375"/>
<name>A0A1P9X308_9BACT</name>
<gene>
    <name evidence="1" type="ORF">AWR27_23375</name>
</gene>
<reference evidence="1 2" key="1">
    <citation type="submission" date="2016-01" db="EMBL/GenBank/DDBJ databases">
        <authorList>
            <person name="Oliw E.H."/>
        </authorList>
    </citation>
    <scope>NUCLEOTIDE SEQUENCE [LARGE SCALE GENOMIC DNA]</scope>
    <source>
        <strain evidence="1 2">DY10</strain>
    </source>
</reference>
<dbReference type="EMBL" id="CP014263">
    <property type="protein sequence ID" value="AQG81978.1"/>
    <property type="molecule type" value="Genomic_DNA"/>
</dbReference>
<dbReference type="Proteomes" id="UP000187941">
    <property type="component" value="Chromosome"/>
</dbReference>
<accession>A0A1P9X308</accession>
<sequence length="213" mass="25151">MKNEKTVLFNQARIQERIVKDWQELKQKGFDQHDSYLISYPEFVNYFKNVNPINKHHLIIGIHFVYGWMPRVFSFTSTDFDESVRCLNEVNSGGTLSDTQIEVLKGLLKNSLVGTSKLLHFINPSRYAIWDRRVLRYLLEQDSMPHHYQMKETQTFLNYQALMNNLSEQDFAKVICRTIQEKLNGQIVSPLRALEMVMFYTDKKKYGGKDEKQ</sequence>
<dbReference type="AlphaFoldDB" id="A0A1P9X308"/>
<dbReference type="RefSeq" id="WP_077133457.1">
    <property type="nucleotide sequence ID" value="NZ_CP014263.1"/>
</dbReference>